<name>A0A3S1A824_9BURK</name>
<reference evidence="1 2" key="1">
    <citation type="submission" date="2018-12" db="EMBL/GenBank/DDBJ databases">
        <title>The genome sequences of Variovorax guangxiensis DSM 27352.</title>
        <authorList>
            <person name="Gao J."/>
            <person name="Sun J."/>
        </authorList>
    </citation>
    <scope>NUCLEOTIDE SEQUENCE [LARGE SCALE GENOMIC DNA]</scope>
    <source>
        <strain evidence="1 2">DSM 27352</strain>
    </source>
</reference>
<proteinExistence type="predicted"/>
<dbReference type="Proteomes" id="UP000281118">
    <property type="component" value="Unassembled WGS sequence"/>
</dbReference>
<dbReference type="RefSeq" id="WP_126025970.1">
    <property type="nucleotide sequence ID" value="NZ_RXFT01000027.1"/>
</dbReference>
<dbReference type="EMBL" id="RXFT01000027">
    <property type="protein sequence ID" value="RUR71915.1"/>
    <property type="molecule type" value="Genomic_DNA"/>
</dbReference>
<comment type="caution">
    <text evidence="1">The sequence shown here is derived from an EMBL/GenBank/DDBJ whole genome shotgun (WGS) entry which is preliminary data.</text>
</comment>
<protein>
    <submittedName>
        <fullName evidence="1">Uncharacterized protein</fullName>
    </submittedName>
</protein>
<accession>A0A3S1A824</accession>
<evidence type="ECO:0000313" key="2">
    <source>
        <dbReference type="Proteomes" id="UP000281118"/>
    </source>
</evidence>
<gene>
    <name evidence="1" type="ORF">EJP67_33195</name>
</gene>
<dbReference type="AlphaFoldDB" id="A0A3S1A824"/>
<evidence type="ECO:0000313" key="1">
    <source>
        <dbReference type="EMBL" id="RUR71915.1"/>
    </source>
</evidence>
<organism evidence="1 2">
    <name type="scientific">Variovorax guangxiensis</name>
    <dbReference type="NCBI Taxonomy" id="1775474"/>
    <lineage>
        <taxon>Bacteria</taxon>
        <taxon>Pseudomonadati</taxon>
        <taxon>Pseudomonadota</taxon>
        <taxon>Betaproteobacteria</taxon>
        <taxon>Burkholderiales</taxon>
        <taxon>Comamonadaceae</taxon>
        <taxon>Variovorax</taxon>
    </lineage>
</organism>
<sequence>MAPHLRKQDTAELIVNAISNGSGPASSELKHENAFREIPFNETIFQILSAHQIGAQIVRVDTTPANLALLVYNRSEIRSIHIRLSATIAHLSSISIFEVSLLSTRSIIFTAKALTRGIPLLVCLATVGCSNYSPPANAPTAELQARILGFSSRQHGGVITVATPQCGDKAWWPKQLFTNVGYSSKTRPEGKVAVQAGRPIVLSYSHSYPFNSSLNAVCGNRLIVNLEQSVQYEATATMTLKPDAARSEPPGYCTFELVEMQTRRPVPTTSLGCDATQ</sequence>